<dbReference type="Pfam" id="PF03372">
    <property type="entry name" value="Exo_endo_phos"/>
    <property type="match status" value="1"/>
</dbReference>
<dbReference type="AlphaFoldDB" id="A0A2X3KU05"/>
<feature type="domain" description="Endonuclease/exonuclease/phosphatase" evidence="8">
    <location>
        <begin position="5"/>
        <end position="250"/>
    </location>
</feature>
<evidence type="ECO:0000256" key="1">
    <source>
        <dbReference type="ARBA" id="ARBA00007092"/>
    </source>
</evidence>
<evidence type="ECO:0000256" key="7">
    <source>
        <dbReference type="PIRSR" id="PIRSR604808-3"/>
    </source>
</evidence>
<sequence length="259" mass="29852">MFKVATFNANSIRSRLPVIAAWLAQEKPDVLCLQETKVQDHESPAAFFRERGYHVVFRGQKAHAGVALASRAEPTDVRYGLDDGGPADEARLIQATVEGIPIVNTYVPQGQSVDSPLFAYKLEWLARMRDYFTRHFSPRKPLLWCGDFNVAPEEIDVHDPQRLQKHVDFHPEARAALERVREWGFVDVFRQHHPGEHGQFTFWDYRVRGAFERNVGWRVDHIWATPPLARKSVRSWIDREARQAEKPSDHTFLAAEFAL</sequence>
<dbReference type="InterPro" id="IPR037493">
    <property type="entry name" value="ExoIII-like"/>
</dbReference>
<gene>
    <name evidence="9" type="ORF">BARAN1_0123</name>
</gene>
<comment type="similarity">
    <text evidence="1">Belongs to the DNA repair enzymes AP/ExoA family.</text>
</comment>
<organism evidence="9 10">
    <name type="scientific">Candidatus Bipolaricaulis anaerobius</name>
    <dbReference type="NCBI Taxonomy" id="2026885"/>
    <lineage>
        <taxon>Bacteria</taxon>
        <taxon>Candidatus Bipolaricaulota</taxon>
        <taxon>Candidatus Bipolaricaulia</taxon>
        <taxon>Candidatus Bipolaricaulales</taxon>
        <taxon>Candidatus Bipolaricaulaceae</taxon>
        <taxon>Candidatus Bipolaricaulis</taxon>
    </lineage>
</organism>
<feature type="active site" description="Proton donor/acceptor" evidence="5">
    <location>
        <position position="147"/>
    </location>
</feature>
<dbReference type="PANTHER" id="PTHR43250:SF2">
    <property type="entry name" value="EXODEOXYRIBONUCLEASE III"/>
    <property type="match status" value="1"/>
</dbReference>
<dbReference type="PROSITE" id="PS51435">
    <property type="entry name" value="AP_NUCLEASE_F1_4"/>
    <property type="match status" value="1"/>
</dbReference>
<evidence type="ECO:0000313" key="10">
    <source>
        <dbReference type="Proteomes" id="UP000249818"/>
    </source>
</evidence>
<feature type="binding site" evidence="6">
    <location>
        <position position="8"/>
    </location>
    <ligand>
        <name>Mg(2+)</name>
        <dbReference type="ChEBI" id="CHEBI:18420"/>
        <label>1</label>
    </ligand>
</feature>
<feature type="binding site" evidence="6">
    <location>
        <position position="249"/>
    </location>
    <ligand>
        <name>Mg(2+)</name>
        <dbReference type="ChEBI" id="CHEBI:18420"/>
        <label>1</label>
    </ligand>
</feature>
<dbReference type="GO" id="GO:0008311">
    <property type="term" value="F:double-stranded DNA 3'-5' DNA exonuclease activity"/>
    <property type="evidence" value="ECO:0007669"/>
    <property type="project" value="InterPro"/>
</dbReference>
<keyword evidence="3" id="KW-0378">Hydrolase</keyword>
<feature type="active site" evidence="5">
    <location>
        <position position="106"/>
    </location>
</feature>
<accession>A0A2X3KU05</accession>
<dbReference type="GO" id="GO:0003677">
    <property type="term" value="F:DNA binding"/>
    <property type="evidence" value="ECO:0007669"/>
    <property type="project" value="InterPro"/>
</dbReference>
<dbReference type="InterPro" id="IPR005135">
    <property type="entry name" value="Endo/exonuclease/phosphatase"/>
</dbReference>
<evidence type="ECO:0000256" key="2">
    <source>
        <dbReference type="ARBA" id="ARBA00022723"/>
    </source>
</evidence>
<dbReference type="Proteomes" id="UP000249818">
    <property type="component" value="Chromosome BARAN1"/>
</dbReference>
<feature type="binding site" evidence="6">
    <location>
        <position position="147"/>
    </location>
    <ligand>
        <name>Mg(2+)</name>
        <dbReference type="ChEBI" id="CHEBI:18420"/>
        <label>1</label>
    </ligand>
</feature>
<dbReference type="InterPro" id="IPR004808">
    <property type="entry name" value="AP_endonuc_1"/>
</dbReference>
<dbReference type="GO" id="GO:0006281">
    <property type="term" value="P:DNA repair"/>
    <property type="evidence" value="ECO:0007669"/>
    <property type="project" value="InterPro"/>
</dbReference>
<proteinExistence type="inferred from homology"/>
<feature type="binding site" evidence="6">
    <location>
        <position position="250"/>
    </location>
    <ligand>
        <name>Mg(2+)</name>
        <dbReference type="ChEBI" id="CHEBI:18420"/>
        <label>1</label>
    </ligand>
</feature>
<keyword evidence="4 6" id="KW-0460">Magnesium</keyword>
<keyword evidence="2 6" id="KW-0479">Metal-binding</keyword>
<dbReference type="InterPro" id="IPR036691">
    <property type="entry name" value="Endo/exonu/phosph_ase_sf"/>
</dbReference>
<evidence type="ECO:0000256" key="3">
    <source>
        <dbReference type="ARBA" id="ARBA00022801"/>
    </source>
</evidence>
<feature type="binding site" evidence="6">
    <location>
        <position position="149"/>
    </location>
    <ligand>
        <name>Mg(2+)</name>
        <dbReference type="ChEBI" id="CHEBI:18420"/>
        <label>1</label>
    </ligand>
</feature>
<dbReference type="GO" id="GO:0046872">
    <property type="term" value="F:metal ion binding"/>
    <property type="evidence" value="ECO:0007669"/>
    <property type="project" value="UniProtKB-KW"/>
</dbReference>
<evidence type="ECO:0000256" key="6">
    <source>
        <dbReference type="PIRSR" id="PIRSR604808-2"/>
    </source>
</evidence>
<keyword evidence="10" id="KW-1185">Reference proteome</keyword>
<dbReference type="SUPFAM" id="SSF56219">
    <property type="entry name" value="DNase I-like"/>
    <property type="match status" value="1"/>
</dbReference>
<dbReference type="NCBIfam" id="TIGR00633">
    <property type="entry name" value="xth"/>
    <property type="match status" value="1"/>
</dbReference>
<dbReference type="InterPro" id="IPR020847">
    <property type="entry name" value="AP_endonuclease_F1_BS"/>
</dbReference>
<name>A0A2X3KU05_9BACT</name>
<dbReference type="CDD" id="cd09086">
    <property type="entry name" value="ExoIII-like_AP-endo"/>
    <property type="match status" value="1"/>
</dbReference>
<protein>
    <submittedName>
        <fullName evidence="9">Exodeoxyribonuclease III</fullName>
    </submittedName>
</protein>
<dbReference type="Gene3D" id="3.60.10.10">
    <property type="entry name" value="Endonuclease/exonuclease/phosphatase"/>
    <property type="match status" value="1"/>
</dbReference>
<feature type="binding site" evidence="6">
    <location>
        <position position="35"/>
    </location>
    <ligand>
        <name>Mg(2+)</name>
        <dbReference type="ChEBI" id="CHEBI:18420"/>
        <label>1</label>
    </ligand>
</feature>
<dbReference type="RefSeq" id="WP_122030412.1">
    <property type="nucleotide sequence ID" value="NZ_LS483254.1"/>
</dbReference>
<dbReference type="EMBL" id="LS483254">
    <property type="protein sequence ID" value="SQD92148.1"/>
    <property type="molecule type" value="Genomic_DNA"/>
</dbReference>
<dbReference type="PROSITE" id="PS00726">
    <property type="entry name" value="AP_NUCLEASE_F1_1"/>
    <property type="match status" value="1"/>
</dbReference>
<dbReference type="GO" id="GO:0004519">
    <property type="term" value="F:endonuclease activity"/>
    <property type="evidence" value="ECO:0007669"/>
    <property type="project" value="InterPro"/>
</dbReference>
<feature type="site" description="Transition state stabilizer" evidence="7">
    <location>
        <position position="149"/>
    </location>
</feature>
<feature type="site" description="Interaction with DNA substrate" evidence="7">
    <location>
        <position position="250"/>
    </location>
</feature>
<dbReference type="KEGG" id="bana:BARAN1_0123"/>
<reference evidence="10" key="1">
    <citation type="submission" date="2018-05" db="EMBL/GenBank/DDBJ databases">
        <authorList>
            <person name="Hao L."/>
        </authorList>
    </citation>
    <scope>NUCLEOTIDE SEQUENCE [LARGE SCALE GENOMIC DNA]</scope>
</reference>
<keyword evidence="6" id="KW-0464">Manganese</keyword>
<dbReference type="OrthoDB" id="9803914at2"/>
<evidence type="ECO:0000259" key="8">
    <source>
        <dbReference type="Pfam" id="PF03372"/>
    </source>
</evidence>
<evidence type="ECO:0000256" key="4">
    <source>
        <dbReference type="ARBA" id="ARBA00022842"/>
    </source>
</evidence>
<evidence type="ECO:0000313" key="9">
    <source>
        <dbReference type="EMBL" id="SQD92148.1"/>
    </source>
</evidence>
<evidence type="ECO:0000256" key="5">
    <source>
        <dbReference type="PIRSR" id="PIRSR604808-1"/>
    </source>
</evidence>
<dbReference type="NCBIfam" id="TIGR00195">
    <property type="entry name" value="exoDNase_III"/>
    <property type="match status" value="1"/>
</dbReference>
<comment type="cofactor">
    <cofactor evidence="6">
        <name>Mg(2+)</name>
        <dbReference type="ChEBI" id="CHEBI:18420"/>
    </cofactor>
    <cofactor evidence="6">
        <name>Mn(2+)</name>
        <dbReference type="ChEBI" id="CHEBI:29035"/>
    </cofactor>
    <text evidence="6">Probably binds two magnesium or manganese ions per subunit.</text>
</comment>
<feature type="site" description="Important for catalytic activity" evidence="7">
    <location>
        <position position="220"/>
    </location>
</feature>
<dbReference type="PANTHER" id="PTHR43250">
    <property type="entry name" value="EXODEOXYRIBONUCLEASE III"/>
    <property type="match status" value="1"/>
</dbReference>
<feature type="active site" description="Proton acceptor" evidence="5">
    <location>
        <position position="250"/>
    </location>
</feature>